<evidence type="ECO:0000313" key="13">
    <source>
        <dbReference type="EMBL" id="KAK1122511.1"/>
    </source>
</evidence>
<keyword evidence="3 11" id="KW-1133">Transmembrane helix</keyword>
<feature type="disulfide bond" evidence="8">
    <location>
        <begin position="96"/>
        <end position="173"/>
    </location>
</feature>
<feature type="transmembrane region" description="Helical" evidence="11">
    <location>
        <begin position="60"/>
        <end position="78"/>
    </location>
</feature>
<accession>A0AAD8CF13</accession>
<dbReference type="Pfam" id="PF00001">
    <property type="entry name" value="7tm_1"/>
    <property type="match status" value="1"/>
</dbReference>
<reference evidence="13" key="1">
    <citation type="submission" date="2022-02" db="EMBL/GenBank/DDBJ databases">
        <title>Atlantic sturgeon de novo genome assembly.</title>
        <authorList>
            <person name="Stock M."/>
            <person name="Klopp C."/>
            <person name="Guiguen Y."/>
            <person name="Cabau C."/>
            <person name="Parinello H."/>
            <person name="Santidrian Yebra-Pimentel E."/>
            <person name="Kuhl H."/>
            <person name="Dirks R.P."/>
            <person name="Guessner J."/>
            <person name="Wuertz S."/>
            <person name="Du K."/>
            <person name="Schartl M."/>
        </authorList>
    </citation>
    <scope>NUCLEOTIDE SEQUENCE</scope>
    <source>
        <strain evidence="13">STURGEONOMICS-FGT-2020</strain>
        <tissue evidence="13">Whole blood</tissue>
    </source>
</reference>
<evidence type="ECO:0000256" key="6">
    <source>
        <dbReference type="ARBA" id="ARBA00023170"/>
    </source>
</evidence>
<dbReference type="PROSITE" id="PS50262">
    <property type="entry name" value="G_PROTEIN_RECEP_F1_2"/>
    <property type="match status" value="1"/>
</dbReference>
<comment type="similarity">
    <text evidence="9">Belongs to the G-protein coupled receptor 1 family.</text>
</comment>
<dbReference type="GO" id="GO:0007596">
    <property type="term" value="P:blood coagulation"/>
    <property type="evidence" value="ECO:0007669"/>
    <property type="project" value="InterPro"/>
</dbReference>
<dbReference type="EMBL" id="JAGXEW010001917">
    <property type="protein sequence ID" value="KAK1122511.1"/>
    <property type="molecule type" value="Genomic_DNA"/>
</dbReference>
<evidence type="ECO:0000256" key="10">
    <source>
        <dbReference type="SAM" id="MobiDB-lite"/>
    </source>
</evidence>
<feature type="transmembrane region" description="Helical" evidence="11">
    <location>
        <begin position="98"/>
        <end position="119"/>
    </location>
</feature>
<dbReference type="PROSITE" id="PS00237">
    <property type="entry name" value="G_PROTEIN_RECEP_F1_1"/>
    <property type="match status" value="1"/>
</dbReference>
<evidence type="ECO:0000256" key="7">
    <source>
        <dbReference type="ARBA" id="ARBA00023224"/>
    </source>
</evidence>
<dbReference type="GO" id="GO:0005886">
    <property type="term" value="C:plasma membrane"/>
    <property type="evidence" value="ECO:0007669"/>
    <property type="project" value="TreeGrafter"/>
</dbReference>
<organism evidence="13 14">
    <name type="scientific">Acipenser oxyrinchus oxyrinchus</name>
    <dbReference type="NCBI Taxonomy" id="40147"/>
    <lineage>
        <taxon>Eukaryota</taxon>
        <taxon>Metazoa</taxon>
        <taxon>Chordata</taxon>
        <taxon>Craniata</taxon>
        <taxon>Vertebrata</taxon>
        <taxon>Euteleostomi</taxon>
        <taxon>Actinopterygii</taxon>
        <taxon>Chondrostei</taxon>
        <taxon>Acipenseriformes</taxon>
        <taxon>Acipenseridae</taxon>
        <taxon>Acipenser</taxon>
    </lineage>
</organism>
<proteinExistence type="inferred from homology"/>
<name>A0AAD8CF13_ACIOX</name>
<dbReference type="GO" id="GO:0015057">
    <property type="term" value="F:thrombin-activated receptor activity"/>
    <property type="evidence" value="ECO:0007669"/>
    <property type="project" value="InterPro"/>
</dbReference>
<keyword evidence="4 9" id="KW-0297">G-protein coupled receptor</keyword>
<feature type="region of interest" description="Disordered" evidence="10">
    <location>
        <begin position="317"/>
        <end position="337"/>
    </location>
</feature>
<keyword evidence="6 9" id="KW-0675">Receptor</keyword>
<feature type="transmembrane region" description="Helical" evidence="11">
    <location>
        <begin position="29"/>
        <end position="48"/>
    </location>
</feature>
<evidence type="ECO:0000256" key="8">
    <source>
        <dbReference type="PIRSR" id="PIRSR603912-52"/>
    </source>
</evidence>
<feature type="transmembrane region" description="Helical" evidence="11">
    <location>
        <begin position="233"/>
        <end position="254"/>
    </location>
</feature>
<sequence>MPLSSNEEKGNLSSCVFNGDLLSSVLPPLLIVEFVLGVVGNGIALWIFCFHFKPWKTSTVFLFNLALADFLLNVILPFRTDYYLRNKDWIFGDMFCSISLFMLAMNRTGSILFLTAVAVDRYFKVVHPHHLINTKSVTKAVYTACALWVLAISLTVYLLTKSHLFFNGNLTQCDSFTICLSSTSADSWNNALFVLEFCVSLSIVLYCSCSIAWKLKVNLLDKQARIRKAVKLVTVVVVMFVVCFLPSNVTRILIWIKKGKHIHDCAAYEALDNGFYITISLTYLNSMLDPLVYYFSSPTFKKYYIAVLSLRLHKKEDPSAEGTSDRDTTRTPSADRL</sequence>
<dbReference type="PRINTS" id="PR01428">
    <property type="entry name" value="PROTEASEAR"/>
</dbReference>
<evidence type="ECO:0000256" key="4">
    <source>
        <dbReference type="ARBA" id="ARBA00023040"/>
    </source>
</evidence>
<dbReference type="PANTHER" id="PTHR46048">
    <property type="entry name" value="HYDROXYCARBOXYLIC ACID RECEPTOR 2"/>
    <property type="match status" value="1"/>
</dbReference>
<evidence type="ECO:0000313" key="14">
    <source>
        <dbReference type="Proteomes" id="UP001230051"/>
    </source>
</evidence>
<gene>
    <name evidence="13" type="primary">HCAR3</name>
    <name evidence="13" type="ORF">AOXY_G38710</name>
</gene>
<dbReference type="PRINTS" id="PR00237">
    <property type="entry name" value="GPCRRHODOPSN"/>
</dbReference>
<comment type="caution">
    <text evidence="13">The sequence shown here is derived from an EMBL/GenBank/DDBJ whole genome shotgun (WGS) entry which is preliminary data.</text>
</comment>
<evidence type="ECO:0000256" key="5">
    <source>
        <dbReference type="ARBA" id="ARBA00023136"/>
    </source>
</evidence>
<keyword evidence="5 11" id="KW-0472">Membrane</keyword>
<protein>
    <submittedName>
        <fullName evidence="13">Hydroxycarboxylic acid receptor 2-like</fullName>
    </submittedName>
</protein>
<dbReference type="InterPro" id="IPR003912">
    <property type="entry name" value="Protea_act_rcpt"/>
</dbReference>
<keyword evidence="8" id="KW-1015">Disulfide bond</keyword>
<keyword evidence="14" id="KW-1185">Reference proteome</keyword>
<dbReference type="SUPFAM" id="SSF81321">
    <property type="entry name" value="Family A G protein-coupled receptor-like"/>
    <property type="match status" value="1"/>
</dbReference>
<feature type="transmembrane region" description="Helical" evidence="11">
    <location>
        <begin position="191"/>
        <end position="213"/>
    </location>
</feature>
<evidence type="ECO:0000256" key="3">
    <source>
        <dbReference type="ARBA" id="ARBA00022989"/>
    </source>
</evidence>
<evidence type="ECO:0000256" key="11">
    <source>
        <dbReference type="SAM" id="Phobius"/>
    </source>
</evidence>
<feature type="domain" description="G-protein coupled receptors family 1 profile" evidence="12">
    <location>
        <begin position="40"/>
        <end position="293"/>
    </location>
</feature>
<dbReference type="AlphaFoldDB" id="A0AAD8CF13"/>
<dbReference type="InterPro" id="IPR051893">
    <property type="entry name" value="HCARs"/>
</dbReference>
<evidence type="ECO:0000256" key="2">
    <source>
        <dbReference type="ARBA" id="ARBA00022692"/>
    </source>
</evidence>
<dbReference type="Proteomes" id="UP001230051">
    <property type="component" value="Unassembled WGS sequence"/>
</dbReference>
<dbReference type="InterPro" id="IPR000276">
    <property type="entry name" value="GPCR_Rhodpsn"/>
</dbReference>
<evidence type="ECO:0000256" key="9">
    <source>
        <dbReference type="RuleBase" id="RU000688"/>
    </source>
</evidence>
<dbReference type="Gene3D" id="1.20.1070.10">
    <property type="entry name" value="Rhodopsin 7-helix transmembrane proteins"/>
    <property type="match status" value="1"/>
</dbReference>
<evidence type="ECO:0000256" key="1">
    <source>
        <dbReference type="ARBA" id="ARBA00004141"/>
    </source>
</evidence>
<feature type="transmembrane region" description="Helical" evidence="11">
    <location>
        <begin position="274"/>
        <end position="295"/>
    </location>
</feature>
<keyword evidence="2 9" id="KW-0812">Transmembrane</keyword>
<evidence type="ECO:0000259" key="12">
    <source>
        <dbReference type="PROSITE" id="PS50262"/>
    </source>
</evidence>
<comment type="subcellular location">
    <subcellularLocation>
        <location evidence="1">Membrane</location>
        <topology evidence="1">Multi-pass membrane protein</topology>
    </subcellularLocation>
</comment>
<dbReference type="PANTHER" id="PTHR46048:SF6">
    <property type="entry name" value="HYDROXYCARBOXYLIC ACID RECEPTOR 2"/>
    <property type="match status" value="1"/>
</dbReference>
<keyword evidence="7 9" id="KW-0807">Transducer</keyword>
<dbReference type="InterPro" id="IPR017452">
    <property type="entry name" value="GPCR_Rhodpsn_7TM"/>
</dbReference>
<feature type="transmembrane region" description="Helical" evidence="11">
    <location>
        <begin position="140"/>
        <end position="160"/>
    </location>
</feature>